<dbReference type="Gramene" id="TraesJAG1D03G00547380.2">
    <property type="protein sequence ID" value="TraesJAG1D03G00547380.2"/>
    <property type="gene ID" value="TraesJAG1D03G00547380"/>
</dbReference>
<dbReference type="AlphaFoldDB" id="A0A3B6A147"/>
<reference evidence="4" key="1">
    <citation type="submission" date="2018-08" db="EMBL/GenBank/DDBJ databases">
        <authorList>
            <person name="Rossello M."/>
        </authorList>
    </citation>
    <scope>NUCLEOTIDE SEQUENCE [LARGE SCALE GENOMIC DNA]</scope>
    <source>
        <strain evidence="4">cv. Chinese Spring</strain>
    </source>
</reference>
<evidence type="ECO:0000313" key="4">
    <source>
        <dbReference type="EnsemblPlants" id="TraesCS1D02G361300.1"/>
    </source>
</evidence>
<sequence>MLQALGLKLRDLWKFHNTAPENILEFAETFACIDAESANELTKEKSLSMELISKATEEINTLEASMVAKQKKMYLGKKQKLLKLLEETHMVPADMKFDPKKKESDFPKAISDLKIMIKQVKVQILERKDIVMRIELLQHAVNNSLSVKTSERLLRSLKNMVVLEGTFLFDGKDVKVVINEIEYEMKPASTKPALPVKKRMSARLTELRDKEQSSPDLPPPPYPSRVRDGNRERRKGVWGKESKR</sequence>
<reference evidence="4" key="2">
    <citation type="submission" date="2018-10" db="UniProtKB">
        <authorList>
            <consortium name="EnsemblPlants"/>
        </authorList>
    </citation>
    <scope>IDENTIFICATION</scope>
</reference>
<dbReference type="PANTHER" id="PTHR19321:SF13">
    <property type="entry name" value="OS02G0126300 PROTEIN"/>
    <property type="match status" value="1"/>
</dbReference>
<dbReference type="PANTHER" id="PTHR19321">
    <property type="entry name" value="PROTEIN REGULATOR OF CYTOKINESIS 1 PRC1-RELATED"/>
    <property type="match status" value="1"/>
</dbReference>
<dbReference type="Proteomes" id="UP000019116">
    <property type="component" value="Chromosome 1D"/>
</dbReference>
<evidence type="ECO:0000256" key="3">
    <source>
        <dbReference type="SAM" id="MobiDB-lite"/>
    </source>
</evidence>
<dbReference type="EnsemblPlants" id="TraesCS1D02G361300.1">
    <property type="protein sequence ID" value="TraesCS1D02G361300.1"/>
    <property type="gene ID" value="TraesCS1D02G361300"/>
</dbReference>
<dbReference type="GO" id="GO:0005874">
    <property type="term" value="C:microtubule"/>
    <property type="evidence" value="ECO:0007669"/>
    <property type="project" value="UniProtKB-KW"/>
</dbReference>
<evidence type="ECO:0000313" key="5">
    <source>
        <dbReference type="Proteomes" id="UP000019116"/>
    </source>
</evidence>
<dbReference type="SMR" id="A0A3B6A147"/>
<evidence type="ECO:0000256" key="1">
    <source>
        <dbReference type="ARBA" id="ARBA00006187"/>
    </source>
</evidence>
<dbReference type="Gramene" id="TraesJUL1D03G00550980.1">
    <property type="protein sequence ID" value="TraesJUL1D03G00550980.1"/>
    <property type="gene ID" value="TraesJUL1D03G00550980"/>
</dbReference>
<evidence type="ECO:0000256" key="2">
    <source>
        <dbReference type="ARBA" id="ARBA00022701"/>
    </source>
</evidence>
<organism evidence="4">
    <name type="scientific">Triticum aestivum</name>
    <name type="common">Wheat</name>
    <dbReference type="NCBI Taxonomy" id="4565"/>
    <lineage>
        <taxon>Eukaryota</taxon>
        <taxon>Viridiplantae</taxon>
        <taxon>Streptophyta</taxon>
        <taxon>Embryophyta</taxon>
        <taxon>Tracheophyta</taxon>
        <taxon>Spermatophyta</taxon>
        <taxon>Magnoliopsida</taxon>
        <taxon>Liliopsida</taxon>
        <taxon>Poales</taxon>
        <taxon>Poaceae</taxon>
        <taxon>BOP clade</taxon>
        <taxon>Pooideae</taxon>
        <taxon>Triticodae</taxon>
        <taxon>Triticeae</taxon>
        <taxon>Triticinae</taxon>
        <taxon>Triticum</taxon>
    </lineage>
</organism>
<protein>
    <submittedName>
        <fullName evidence="4">Uncharacterized protein</fullName>
    </submittedName>
</protein>
<dbReference type="Gramene" id="TraesCS1D03G0848000.1">
    <property type="protein sequence ID" value="TraesCS1D03G0848000.1.CDS"/>
    <property type="gene ID" value="TraesCS1D03G0848000"/>
</dbReference>
<dbReference type="Gramene" id="TraesCS1D02G361300.1">
    <property type="protein sequence ID" value="TraesCS1D02G361300.1"/>
    <property type="gene ID" value="TraesCS1D02G361300"/>
</dbReference>
<keyword evidence="5" id="KW-1185">Reference proteome</keyword>
<accession>A0A3B6A147</accession>
<name>A0A3B6A147_WHEAT</name>
<dbReference type="InterPro" id="IPR007145">
    <property type="entry name" value="MAP65_Ase1_PRC1"/>
</dbReference>
<proteinExistence type="inferred from homology"/>
<dbReference type="STRING" id="4565.A0A3B6A147"/>
<dbReference type="Gramene" id="TraesARI1D03G00554320.1">
    <property type="protein sequence ID" value="TraesARI1D03G00554320.1"/>
    <property type="gene ID" value="TraesARI1D03G00554320"/>
</dbReference>
<comment type="similarity">
    <text evidence="1">Belongs to the MAP65/ASE1 family.</text>
</comment>
<dbReference type="Gramene" id="TraesPARA_EIv1.0_0310320.4">
    <property type="protein sequence ID" value="TraesPARA_EIv1.0_0310320.4.CDS"/>
    <property type="gene ID" value="TraesPARA_EIv1.0_0310320"/>
</dbReference>
<dbReference type="GO" id="GO:0000226">
    <property type="term" value="P:microtubule cytoskeleton organization"/>
    <property type="evidence" value="ECO:0007669"/>
    <property type="project" value="InterPro"/>
</dbReference>
<keyword evidence="2" id="KW-0493">Microtubule</keyword>
<dbReference type="GO" id="GO:0008017">
    <property type="term" value="F:microtubule binding"/>
    <property type="evidence" value="ECO:0007669"/>
    <property type="project" value="InterPro"/>
</dbReference>
<feature type="region of interest" description="Disordered" evidence="3">
    <location>
        <begin position="194"/>
        <end position="244"/>
    </location>
</feature>